<dbReference type="EMBL" id="PKJO01000002">
    <property type="protein sequence ID" value="PLA40868.1"/>
    <property type="molecule type" value="Genomic_DNA"/>
</dbReference>
<gene>
    <name evidence="1" type="ORF">CYK00_02295</name>
</gene>
<sequence length="68" mass="7750">MWVGFSDDVLRGRLKKIVQASAIRLKLILPNLPAVGRILESDTLYCFLFHVGYKYPTYNLNGSFSDDL</sequence>
<comment type="caution">
    <text evidence="1">The sequence shown here is derived from an EMBL/GenBank/DDBJ whole genome shotgun (WGS) entry which is preliminary data.</text>
</comment>
<accession>A0A2I1XE02</accession>
<evidence type="ECO:0000313" key="2">
    <source>
        <dbReference type="Proteomes" id="UP000234767"/>
    </source>
</evidence>
<proteinExistence type="predicted"/>
<name>A0A2I1XE02_NEISI</name>
<organism evidence="1 2">
    <name type="scientific">Neisseria sicca</name>
    <dbReference type="NCBI Taxonomy" id="490"/>
    <lineage>
        <taxon>Bacteria</taxon>
        <taxon>Pseudomonadati</taxon>
        <taxon>Pseudomonadota</taxon>
        <taxon>Betaproteobacteria</taxon>
        <taxon>Neisseriales</taxon>
        <taxon>Neisseriaceae</taxon>
        <taxon>Neisseria</taxon>
    </lineage>
</organism>
<dbReference type="Proteomes" id="UP000234767">
    <property type="component" value="Unassembled WGS sequence"/>
</dbReference>
<evidence type="ECO:0000313" key="1">
    <source>
        <dbReference type="EMBL" id="PLA40868.1"/>
    </source>
</evidence>
<dbReference type="AlphaFoldDB" id="A0A2I1XE02"/>
<reference evidence="1 2" key="1">
    <citation type="submission" date="2017-12" db="EMBL/GenBank/DDBJ databases">
        <title>Phylogenetic diversity of female urinary microbiome.</title>
        <authorList>
            <person name="Thomas-White K."/>
            <person name="Wolfe A.J."/>
        </authorList>
    </citation>
    <scope>NUCLEOTIDE SEQUENCE [LARGE SCALE GENOMIC DNA]</scope>
    <source>
        <strain evidence="1 2">UMB0321</strain>
    </source>
</reference>
<protein>
    <submittedName>
        <fullName evidence="1">Uncharacterized protein</fullName>
    </submittedName>
</protein>